<dbReference type="Pfam" id="PF00481">
    <property type="entry name" value="PP2C"/>
    <property type="match status" value="1"/>
</dbReference>
<keyword evidence="1" id="KW-0479">Metal-binding</keyword>
<dbReference type="SMART" id="SM00332">
    <property type="entry name" value="PP2Cc"/>
    <property type="match status" value="1"/>
</dbReference>
<dbReference type="InterPro" id="IPR000222">
    <property type="entry name" value="PP2C_BS"/>
</dbReference>
<dbReference type="InterPro" id="IPR015655">
    <property type="entry name" value="PP2C"/>
</dbReference>
<evidence type="ECO:0000256" key="2">
    <source>
        <dbReference type="ARBA" id="ARBA00022801"/>
    </source>
</evidence>
<reference evidence="7" key="1">
    <citation type="submission" date="2024-02" db="UniProtKB">
        <authorList>
            <consortium name="WormBaseParasite"/>
        </authorList>
    </citation>
    <scope>IDENTIFICATION</scope>
</reference>
<evidence type="ECO:0000256" key="3">
    <source>
        <dbReference type="ARBA" id="ARBA00022912"/>
    </source>
</evidence>
<dbReference type="PROSITE" id="PS01032">
    <property type="entry name" value="PPM_1"/>
    <property type="match status" value="1"/>
</dbReference>
<organism evidence="6 7">
    <name type="scientific">Mesorhabditis belari</name>
    <dbReference type="NCBI Taxonomy" id="2138241"/>
    <lineage>
        <taxon>Eukaryota</taxon>
        <taxon>Metazoa</taxon>
        <taxon>Ecdysozoa</taxon>
        <taxon>Nematoda</taxon>
        <taxon>Chromadorea</taxon>
        <taxon>Rhabditida</taxon>
        <taxon>Rhabditina</taxon>
        <taxon>Rhabditomorpha</taxon>
        <taxon>Rhabditoidea</taxon>
        <taxon>Rhabditidae</taxon>
        <taxon>Mesorhabditinae</taxon>
        <taxon>Mesorhabditis</taxon>
    </lineage>
</organism>
<evidence type="ECO:0000313" key="6">
    <source>
        <dbReference type="Proteomes" id="UP000887575"/>
    </source>
</evidence>
<dbReference type="InterPro" id="IPR001932">
    <property type="entry name" value="PPM-type_phosphatase-like_dom"/>
</dbReference>
<dbReference type="InterPro" id="IPR036457">
    <property type="entry name" value="PPM-type-like_dom_sf"/>
</dbReference>
<dbReference type="Proteomes" id="UP000887575">
    <property type="component" value="Unassembled WGS sequence"/>
</dbReference>
<dbReference type="Gene3D" id="3.60.40.10">
    <property type="entry name" value="PPM-type phosphatase domain"/>
    <property type="match status" value="1"/>
</dbReference>
<feature type="domain" description="PPM-type phosphatase" evidence="5">
    <location>
        <begin position="142"/>
        <end position="396"/>
    </location>
</feature>
<evidence type="ECO:0000313" key="7">
    <source>
        <dbReference type="WBParaSite" id="MBELARI_LOCUS10010"/>
    </source>
</evidence>
<evidence type="ECO:0000256" key="1">
    <source>
        <dbReference type="ARBA" id="ARBA00022723"/>
    </source>
</evidence>
<protein>
    <recommendedName>
        <fullName evidence="5">PPM-type phosphatase domain-containing protein</fullName>
    </recommendedName>
</protein>
<keyword evidence="6" id="KW-1185">Reference proteome</keyword>
<name>A0AAF3E7V4_9BILA</name>
<dbReference type="GO" id="GO:0046872">
    <property type="term" value="F:metal ion binding"/>
    <property type="evidence" value="ECO:0007669"/>
    <property type="project" value="UniProtKB-KW"/>
</dbReference>
<dbReference type="SUPFAM" id="SSF81606">
    <property type="entry name" value="PP2C-like"/>
    <property type="match status" value="1"/>
</dbReference>
<dbReference type="PROSITE" id="PS51746">
    <property type="entry name" value="PPM_2"/>
    <property type="match status" value="1"/>
</dbReference>
<sequence>MAETGDDEDTIIAQIRPLVNPQPPPNPEAQASAPVIRFRPPFIGTSAHDARGDAAHLVAENLVQQGLPHLSAFLLARAFVDSHASSEELRTVSVPFKDDEYDSIDASVWCRKVVAAIPAFLSSVLNGEIHVAENLPGLSQYRYSVAADRNRRQKMEDRHISIPTMELLGGKNDGTGLFGVFDGHGGAEVAIYAAAHLPDVFHETQGALFDKLKQSLEELDRRVAIRCKKEHWKSGSTAVCVAVDEKEICYGWVGDSAGYLMRSTEVTKVTKDHSPSEESEAKRVEAAGGILVWLQGEYRVNGILNLTRSLGDIAGRPMIISDADMLKMERDGGEYLVILACDGVSDVLTSAQIYETIQKYVESHESTEYQGIAGALCAAAKDEGSSDNLTAVIVFLKTVDELWALFSQETPND</sequence>
<evidence type="ECO:0000256" key="4">
    <source>
        <dbReference type="RuleBase" id="RU003465"/>
    </source>
</evidence>
<keyword evidence="3 4" id="KW-0904">Protein phosphatase</keyword>
<proteinExistence type="inferred from homology"/>
<keyword evidence="2 4" id="KW-0378">Hydrolase</keyword>
<evidence type="ECO:0000259" key="5">
    <source>
        <dbReference type="PROSITE" id="PS51746"/>
    </source>
</evidence>
<dbReference type="CDD" id="cd00143">
    <property type="entry name" value="PP2Cc"/>
    <property type="match status" value="1"/>
</dbReference>
<dbReference type="PANTHER" id="PTHR47992">
    <property type="entry name" value="PROTEIN PHOSPHATASE"/>
    <property type="match status" value="1"/>
</dbReference>
<dbReference type="GO" id="GO:0004722">
    <property type="term" value="F:protein serine/threonine phosphatase activity"/>
    <property type="evidence" value="ECO:0007669"/>
    <property type="project" value="InterPro"/>
</dbReference>
<comment type="similarity">
    <text evidence="4">Belongs to the PP2C family.</text>
</comment>
<dbReference type="AlphaFoldDB" id="A0AAF3E7V4"/>
<dbReference type="WBParaSite" id="MBELARI_LOCUS10010">
    <property type="protein sequence ID" value="MBELARI_LOCUS10010"/>
    <property type="gene ID" value="MBELARI_LOCUS10010"/>
</dbReference>
<accession>A0AAF3E7V4</accession>